<proteinExistence type="predicted"/>
<dbReference type="PANTHER" id="PTHR40072">
    <property type="entry name" value="MOLYBDOPTERIN-GUANINE DINUCLEOTIDE BIOSYNTHESIS ADAPTER PROTEIN-RELATED"/>
    <property type="match status" value="1"/>
</dbReference>
<feature type="domain" description="Molybdopterin-guanine dinucleotide biosynthesis protein B (MobB)" evidence="1">
    <location>
        <begin position="4"/>
        <end position="118"/>
    </location>
</feature>
<dbReference type="Gene3D" id="3.40.50.300">
    <property type="entry name" value="P-loop containing nucleotide triphosphate hydrolases"/>
    <property type="match status" value="1"/>
</dbReference>
<dbReference type="SUPFAM" id="SSF52540">
    <property type="entry name" value="P-loop containing nucleoside triphosphate hydrolases"/>
    <property type="match status" value="1"/>
</dbReference>
<gene>
    <name evidence="2" type="primary">mobB</name>
    <name evidence="2" type="ORF">ATZ99_17260</name>
</gene>
<dbReference type="STRING" id="520767.ATZ99_17260"/>
<sequence length="182" mass="20772">MTKIIGISGFSGSGKTTLIDKLIGILKEKGLTVAVIKHVVSGVKFGEKDTDRYIIRKADFVAGIFGEGIIMYKREQVSLRDLLKKIGNYDIVLIEGFKYEDFPKIFILKGQGEKDEIEFLKEYKKDILCFAGKKDLNINNSFIKGPMFSYEGNPYIKYFDKNLPFFNRDDGEKIAEFIINEI</sequence>
<dbReference type="EMBL" id="LOHZ01000036">
    <property type="protein sequence ID" value="KYO65277.1"/>
    <property type="molecule type" value="Genomic_DNA"/>
</dbReference>
<dbReference type="InterPro" id="IPR052539">
    <property type="entry name" value="MGD_biosynthesis_adapter"/>
</dbReference>
<dbReference type="GO" id="GO:0005525">
    <property type="term" value="F:GTP binding"/>
    <property type="evidence" value="ECO:0007669"/>
    <property type="project" value="InterPro"/>
</dbReference>
<comment type="caution">
    <text evidence="2">The sequence shown here is derived from an EMBL/GenBank/DDBJ whole genome shotgun (WGS) entry which is preliminary data.</text>
</comment>
<keyword evidence="3" id="KW-1185">Reference proteome</keyword>
<reference evidence="2 3" key="1">
    <citation type="submission" date="2015-12" db="EMBL/GenBank/DDBJ databases">
        <title>Draft genome of Thermovenabulum gondwanense isolated from a red thermophilic microbial mat colonisisng an outflow channel of a bore well.</title>
        <authorList>
            <person name="Patel B.K."/>
        </authorList>
    </citation>
    <scope>NUCLEOTIDE SEQUENCE [LARGE SCALE GENOMIC DNA]</scope>
    <source>
        <strain evidence="2 3">R270</strain>
    </source>
</reference>
<dbReference type="InterPro" id="IPR004435">
    <property type="entry name" value="MobB_dom"/>
</dbReference>
<name>A0A161QAB6_9FIRM</name>
<dbReference type="NCBIfam" id="TIGR00176">
    <property type="entry name" value="mobB"/>
    <property type="match status" value="1"/>
</dbReference>
<accession>A0A161QAB6</accession>
<dbReference type="RefSeq" id="WP_068748839.1">
    <property type="nucleotide sequence ID" value="NZ_LOHZ01000036.1"/>
</dbReference>
<dbReference type="InterPro" id="IPR027417">
    <property type="entry name" value="P-loop_NTPase"/>
</dbReference>
<dbReference type="PANTHER" id="PTHR40072:SF1">
    <property type="entry name" value="MOLYBDOPTERIN-GUANINE DINUCLEOTIDE BIOSYNTHESIS ADAPTER PROTEIN"/>
    <property type="match status" value="1"/>
</dbReference>
<dbReference type="GO" id="GO:0006777">
    <property type="term" value="P:Mo-molybdopterin cofactor biosynthetic process"/>
    <property type="evidence" value="ECO:0007669"/>
    <property type="project" value="InterPro"/>
</dbReference>
<evidence type="ECO:0000259" key="1">
    <source>
        <dbReference type="Pfam" id="PF03205"/>
    </source>
</evidence>
<dbReference type="Proteomes" id="UP000075737">
    <property type="component" value="Unassembled WGS sequence"/>
</dbReference>
<dbReference type="AlphaFoldDB" id="A0A161QAB6"/>
<protein>
    <submittedName>
        <fullName evidence="2">Molybdopterin-guanine dinucleotide biosynthesis adapter protein</fullName>
    </submittedName>
</protein>
<organism evidence="2 3">
    <name type="scientific">Thermovenabulum gondwanense</name>
    <dbReference type="NCBI Taxonomy" id="520767"/>
    <lineage>
        <taxon>Bacteria</taxon>
        <taxon>Bacillati</taxon>
        <taxon>Bacillota</taxon>
        <taxon>Clostridia</taxon>
        <taxon>Thermosediminibacterales</taxon>
        <taxon>Thermosediminibacteraceae</taxon>
        <taxon>Thermovenabulum</taxon>
    </lineage>
</organism>
<dbReference type="Pfam" id="PF03205">
    <property type="entry name" value="MobB"/>
    <property type="match status" value="1"/>
</dbReference>
<evidence type="ECO:0000313" key="3">
    <source>
        <dbReference type="Proteomes" id="UP000075737"/>
    </source>
</evidence>
<evidence type="ECO:0000313" key="2">
    <source>
        <dbReference type="EMBL" id="KYO65277.1"/>
    </source>
</evidence>